<dbReference type="EMBL" id="CP017641">
    <property type="protein sequence ID" value="APZ91168.1"/>
    <property type="molecule type" value="Genomic_DNA"/>
</dbReference>
<keyword evidence="3" id="KW-1185">Reference proteome</keyword>
<proteinExistence type="predicted"/>
<feature type="domain" description="Xylose isomerase-like TIM barrel" evidence="1">
    <location>
        <begin position="66"/>
        <end position="189"/>
    </location>
</feature>
<sequence>MDVVLEEKHSHAGLSNENEPPLLGTAELLLATDFSELVAEVRQLQRRRIRMVSIRRQRACRIGLPNLKMVLEDAGLQICTVGFAGGFTGTLGRGYRQAVDDTRRALDFAAALNARGVVVMSGSRGNHTYNHAARTIRDGLFDCLDDALRLRIDMLVPLTTMFGKQTDVFEPRCDSMLDWIDEFDNHRIKGMMMLRRRSPLKGLPACWERCLRSGGALRIGRRCRRTLGSHNVVAEIALRLRDVAVPVS</sequence>
<dbReference type="InterPro" id="IPR013022">
    <property type="entry name" value="Xyl_isomerase-like_TIM-brl"/>
</dbReference>
<organism evidence="2 3">
    <name type="scientific">Fuerstiella marisgermanici</name>
    <dbReference type="NCBI Taxonomy" id="1891926"/>
    <lineage>
        <taxon>Bacteria</taxon>
        <taxon>Pseudomonadati</taxon>
        <taxon>Planctomycetota</taxon>
        <taxon>Planctomycetia</taxon>
        <taxon>Planctomycetales</taxon>
        <taxon>Planctomycetaceae</taxon>
        <taxon>Fuerstiella</taxon>
    </lineage>
</organism>
<accession>A0A1P8WAS9</accession>
<dbReference type="Gene3D" id="3.20.20.150">
    <property type="entry name" value="Divalent-metal-dependent TIM barrel enzymes"/>
    <property type="match status" value="1"/>
</dbReference>
<dbReference type="OrthoDB" id="9782626at2"/>
<evidence type="ECO:0000259" key="1">
    <source>
        <dbReference type="Pfam" id="PF01261"/>
    </source>
</evidence>
<name>A0A1P8WAS9_9PLAN</name>
<evidence type="ECO:0000313" key="3">
    <source>
        <dbReference type="Proteomes" id="UP000187735"/>
    </source>
</evidence>
<dbReference type="InterPro" id="IPR036237">
    <property type="entry name" value="Xyl_isomerase-like_sf"/>
</dbReference>
<reference evidence="2 3" key="1">
    <citation type="journal article" date="2016" name="Front. Microbiol.">
        <title>Fuerstia marisgermanicae gen. nov., sp. nov., an Unusual Member of the Phylum Planctomycetes from the German Wadden Sea.</title>
        <authorList>
            <person name="Kohn T."/>
            <person name="Heuer A."/>
            <person name="Jogler M."/>
            <person name="Vollmers J."/>
            <person name="Boedeker C."/>
            <person name="Bunk B."/>
            <person name="Rast P."/>
            <person name="Borchert D."/>
            <person name="Glockner I."/>
            <person name="Freese H.M."/>
            <person name="Klenk H.P."/>
            <person name="Overmann J."/>
            <person name="Kaster A.K."/>
            <person name="Rohde M."/>
            <person name="Wiegand S."/>
            <person name="Jogler C."/>
        </authorList>
    </citation>
    <scope>NUCLEOTIDE SEQUENCE [LARGE SCALE GENOMIC DNA]</scope>
    <source>
        <strain evidence="2 3">NH11</strain>
    </source>
</reference>
<dbReference type="Pfam" id="PF01261">
    <property type="entry name" value="AP_endonuc_2"/>
    <property type="match status" value="1"/>
</dbReference>
<gene>
    <name evidence="2" type="ORF">Fuma_00754</name>
</gene>
<dbReference type="GO" id="GO:0016853">
    <property type="term" value="F:isomerase activity"/>
    <property type="evidence" value="ECO:0007669"/>
    <property type="project" value="UniProtKB-KW"/>
</dbReference>
<dbReference type="SUPFAM" id="SSF51658">
    <property type="entry name" value="Xylose isomerase-like"/>
    <property type="match status" value="1"/>
</dbReference>
<dbReference type="RefSeq" id="WP_077022969.1">
    <property type="nucleotide sequence ID" value="NZ_CP017641.1"/>
</dbReference>
<protein>
    <submittedName>
        <fullName evidence="2">Xylose isomerase-like TIM barrel</fullName>
    </submittedName>
</protein>
<dbReference type="Proteomes" id="UP000187735">
    <property type="component" value="Chromosome"/>
</dbReference>
<dbReference type="STRING" id="1891926.Fuma_00754"/>
<evidence type="ECO:0000313" key="2">
    <source>
        <dbReference type="EMBL" id="APZ91168.1"/>
    </source>
</evidence>
<keyword evidence="2" id="KW-0413">Isomerase</keyword>
<dbReference type="AlphaFoldDB" id="A0A1P8WAS9"/>
<dbReference type="KEGG" id="fmr:Fuma_00754"/>